<dbReference type="GO" id="GO:0051701">
    <property type="term" value="P:biological process involved in interaction with host"/>
    <property type="evidence" value="ECO:0007669"/>
    <property type="project" value="TreeGrafter"/>
</dbReference>
<dbReference type="PANTHER" id="PTHR33371">
    <property type="entry name" value="INTERMEMBRANE PHOSPHOLIPID TRANSPORT SYSTEM BINDING PROTEIN MLAD-RELATED"/>
    <property type="match status" value="1"/>
</dbReference>
<feature type="domain" description="Mce/MlaD" evidence="1">
    <location>
        <begin position="43"/>
        <end position="120"/>
    </location>
</feature>
<dbReference type="EMBL" id="CP059491">
    <property type="protein sequence ID" value="QMT02734.1"/>
    <property type="molecule type" value="Genomic_DNA"/>
</dbReference>
<feature type="domain" description="Mammalian cell entry C-terminal" evidence="2">
    <location>
        <begin position="132"/>
        <end position="228"/>
    </location>
</feature>
<dbReference type="Proteomes" id="UP000515663">
    <property type="component" value="Chromosome"/>
</dbReference>
<accession>A0A7D7LZM4</accession>
<dbReference type="InterPro" id="IPR003399">
    <property type="entry name" value="Mce/MlaD"/>
</dbReference>
<keyword evidence="4" id="KW-1185">Reference proteome</keyword>
<dbReference type="InterPro" id="IPR052336">
    <property type="entry name" value="MlaD_Phospholipid_Transporter"/>
</dbReference>
<protein>
    <submittedName>
        <fullName evidence="3">MCE family protein</fullName>
    </submittedName>
</protein>
<dbReference type="InterPro" id="IPR024516">
    <property type="entry name" value="Mce_C"/>
</dbReference>
<dbReference type="RefSeq" id="WP_219850935.1">
    <property type="nucleotide sequence ID" value="NZ_CP059491.1"/>
</dbReference>
<dbReference type="PANTHER" id="PTHR33371:SF17">
    <property type="entry name" value="MCE-FAMILY PROTEIN MCE1B"/>
    <property type="match status" value="1"/>
</dbReference>
<evidence type="ECO:0000259" key="2">
    <source>
        <dbReference type="Pfam" id="PF11887"/>
    </source>
</evidence>
<sequence length="336" mass="36167">MSAHRKATIFAALKVALVAAVTVALFVLVVNAMRNPVEGKAAEYSADFTDASGLHENGDVRTKGMRIGKVISVELEDRDDAPVAHVRFTMDRKYRLTESSKLAIKYQSLTGIRYLDFTPGDDPGRTVTDLSASQTIPSFDITELFNGLQPVLSTMNTAQINEFSENAIALLQGDGSGLGPMLDSAQKLAEFATDRQKVISTLTNNMARISDSMGGRSPQVIQFLEAANIPMSAAMKVLNEFEKTATTGPALVEPIERLLKALGVSPDLDVDVFIQQHFDDMTDALQSFQLMPSALAGLQFSQPGTGAPKKCSKGRAQLPTDVRVLLSGSEVVLCAQ</sequence>
<organism evidence="3 4">
    <name type="scientific">Gordonia jinghuaiqii</name>
    <dbReference type="NCBI Taxonomy" id="2758710"/>
    <lineage>
        <taxon>Bacteria</taxon>
        <taxon>Bacillati</taxon>
        <taxon>Actinomycetota</taxon>
        <taxon>Actinomycetes</taxon>
        <taxon>Mycobacteriales</taxon>
        <taxon>Gordoniaceae</taxon>
        <taxon>Gordonia</taxon>
    </lineage>
</organism>
<dbReference type="Pfam" id="PF02470">
    <property type="entry name" value="MlaD"/>
    <property type="match status" value="1"/>
</dbReference>
<dbReference type="Pfam" id="PF11887">
    <property type="entry name" value="Mce4_CUP1"/>
    <property type="match status" value="1"/>
</dbReference>
<evidence type="ECO:0000313" key="3">
    <source>
        <dbReference type="EMBL" id="QMT02734.1"/>
    </source>
</evidence>
<proteinExistence type="predicted"/>
<reference evidence="4" key="1">
    <citation type="submission" date="2020-07" db="EMBL/GenBank/DDBJ databases">
        <title>novel species isolated from the respiratory tract of Marmot.</title>
        <authorList>
            <person name="Zhang G."/>
        </authorList>
    </citation>
    <scope>NUCLEOTIDE SEQUENCE [LARGE SCALE GENOMIC DNA]</scope>
    <source>
        <strain evidence="4">686</strain>
    </source>
</reference>
<evidence type="ECO:0000313" key="4">
    <source>
        <dbReference type="Proteomes" id="UP000515663"/>
    </source>
</evidence>
<gene>
    <name evidence="3" type="ORF">H1R19_06245</name>
</gene>
<name>A0A7D7LZM4_9ACTN</name>
<dbReference type="AlphaFoldDB" id="A0A7D7LZM4"/>
<dbReference type="GO" id="GO:0005576">
    <property type="term" value="C:extracellular region"/>
    <property type="evidence" value="ECO:0007669"/>
    <property type="project" value="TreeGrafter"/>
</dbReference>
<evidence type="ECO:0000259" key="1">
    <source>
        <dbReference type="Pfam" id="PF02470"/>
    </source>
</evidence>
<dbReference type="KEGG" id="gji:H1R19_06245"/>